<evidence type="ECO:0000259" key="3">
    <source>
        <dbReference type="PROSITE" id="PS50181"/>
    </source>
</evidence>
<feature type="domain" description="F-box" evidence="3">
    <location>
        <begin position="39"/>
        <end position="85"/>
    </location>
</feature>
<dbReference type="AlphaFoldDB" id="A0A251V897"/>
<dbReference type="Gene3D" id="2.120.10.80">
    <property type="entry name" value="Kelch-type beta propeller"/>
    <property type="match status" value="1"/>
</dbReference>
<keyword evidence="5" id="KW-1185">Reference proteome</keyword>
<sequence length="410" mass="45155">MSSSDDNCNSRHFSWLMKSCFPDTRPDPSLHFSPPPPTTTTISSLPNDVLLEILSCVDQSSLPSISSVCRRWSDLIQSSQFYHLRRCRRLLHLAVFVVSFSDSGLFAANYKLGHDSRWKTTTLKFNNYDDDVVSPVMSSHARLAAIGHWIYIIGKTTVLRCDAWTGSVTPRSKMSVMRKKFALAVVAGKIYAAGGSTRSAAVEEYDPKTNSWRVVSHAPRMRYGCIGAAVDGVLYVIGGLKVGGTPHNIPRASTGSGAHVYASSMDLYDVEARRWLRSRAVPGGGCMVAACSAGDYIYILASHAVELSFWRFNGSRGVGFGEWRRLKSPPLPMQIRLDGTVRFGCVGVGEMVVLIQIMGCIDDLLRRSGRSTRGVKEALVLVYDSGEEEWSRAADLPDVVRRAACVCVEW</sequence>
<organism evidence="4 5">
    <name type="scientific">Helianthus annuus</name>
    <name type="common">Common sunflower</name>
    <dbReference type="NCBI Taxonomy" id="4232"/>
    <lineage>
        <taxon>Eukaryota</taxon>
        <taxon>Viridiplantae</taxon>
        <taxon>Streptophyta</taxon>
        <taxon>Embryophyta</taxon>
        <taxon>Tracheophyta</taxon>
        <taxon>Spermatophyta</taxon>
        <taxon>Magnoliopsida</taxon>
        <taxon>eudicotyledons</taxon>
        <taxon>Gunneridae</taxon>
        <taxon>Pentapetalae</taxon>
        <taxon>asterids</taxon>
        <taxon>campanulids</taxon>
        <taxon>Asterales</taxon>
        <taxon>Asteraceae</taxon>
        <taxon>Asteroideae</taxon>
        <taxon>Heliantheae alliance</taxon>
        <taxon>Heliantheae</taxon>
        <taxon>Helianthus</taxon>
    </lineage>
</organism>
<dbReference type="Pfam" id="PF01344">
    <property type="entry name" value="Kelch_1"/>
    <property type="match status" value="1"/>
</dbReference>
<protein>
    <submittedName>
        <fullName evidence="4">Putative galactose oxidase/kelch repeat superfamily protein</fullName>
    </submittedName>
</protein>
<proteinExistence type="predicted"/>
<dbReference type="PANTHER" id="PTHR46344">
    <property type="entry name" value="OS02G0202900 PROTEIN"/>
    <property type="match status" value="1"/>
</dbReference>
<gene>
    <name evidence="4" type="ORF">HannXRQ_Chr03g0080051</name>
</gene>
<dbReference type="Proteomes" id="UP000215914">
    <property type="component" value="Chromosome 3"/>
</dbReference>
<dbReference type="InterPro" id="IPR036047">
    <property type="entry name" value="F-box-like_dom_sf"/>
</dbReference>
<dbReference type="SUPFAM" id="SSF117281">
    <property type="entry name" value="Kelch motif"/>
    <property type="match status" value="1"/>
</dbReference>
<evidence type="ECO:0000256" key="1">
    <source>
        <dbReference type="ARBA" id="ARBA00022441"/>
    </source>
</evidence>
<reference evidence="5" key="1">
    <citation type="journal article" date="2017" name="Nature">
        <title>The sunflower genome provides insights into oil metabolism, flowering and Asterid evolution.</title>
        <authorList>
            <person name="Badouin H."/>
            <person name="Gouzy J."/>
            <person name="Grassa C.J."/>
            <person name="Murat F."/>
            <person name="Staton S.E."/>
            <person name="Cottret L."/>
            <person name="Lelandais-Briere C."/>
            <person name="Owens G.L."/>
            <person name="Carrere S."/>
            <person name="Mayjonade B."/>
            <person name="Legrand L."/>
            <person name="Gill N."/>
            <person name="Kane N.C."/>
            <person name="Bowers J.E."/>
            <person name="Hubner S."/>
            <person name="Bellec A."/>
            <person name="Berard A."/>
            <person name="Berges H."/>
            <person name="Blanchet N."/>
            <person name="Boniface M.C."/>
            <person name="Brunel D."/>
            <person name="Catrice O."/>
            <person name="Chaidir N."/>
            <person name="Claudel C."/>
            <person name="Donnadieu C."/>
            <person name="Faraut T."/>
            <person name="Fievet G."/>
            <person name="Helmstetter N."/>
            <person name="King M."/>
            <person name="Knapp S.J."/>
            <person name="Lai Z."/>
            <person name="Le Paslier M.C."/>
            <person name="Lippi Y."/>
            <person name="Lorenzon L."/>
            <person name="Mandel J.R."/>
            <person name="Marage G."/>
            <person name="Marchand G."/>
            <person name="Marquand E."/>
            <person name="Bret-Mestries E."/>
            <person name="Morien E."/>
            <person name="Nambeesan S."/>
            <person name="Nguyen T."/>
            <person name="Pegot-Espagnet P."/>
            <person name="Pouilly N."/>
            <person name="Raftis F."/>
            <person name="Sallet E."/>
            <person name="Schiex T."/>
            <person name="Thomas J."/>
            <person name="Vandecasteele C."/>
            <person name="Vares D."/>
            <person name="Vear F."/>
            <person name="Vautrin S."/>
            <person name="Crespi M."/>
            <person name="Mangin B."/>
            <person name="Burke J.M."/>
            <person name="Salse J."/>
            <person name="Munos S."/>
            <person name="Vincourt P."/>
            <person name="Rieseberg L.H."/>
            <person name="Langlade N.B."/>
        </authorList>
    </citation>
    <scope>NUCLEOTIDE SEQUENCE [LARGE SCALE GENOMIC DNA]</scope>
    <source>
        <strain evidence="5">cv. SF193</strain>
    </source>
</reference>
<accession>A0A251V897</accession>
<dbReference type="SMART" id="SM00256">
    <property type="entry name" value="FBOX"/>
    <property type="match status" value="1"/>
</dbReference>
<keyword evidence="2" id="KW-0677">Repeat</keyword>
<dbReference type="InParanoid" id="A0A251V897"/>
<dbReference type="OrthoDB" id="45365at2759"/>
<dbReference type="PANTHER" id="PTHR46344:SF16">
    <property type="entry name" value="KELCH MOTIF FAMILY PROTEIN, EXPRESSED"/>
    <property type="match status" value="1"/>
</dbReference>
<dbReference type="Pfam" id="PF00646">
    <property type="entry name" value="F-box"/>
    <property type="match status" value="1"/>
</dbReference>
<dbReference type="InterPro" id="IPR015915">
    <property type="entry name" value="Kelch-typ_b-propeller"/>
</dbReference>
<name>A0A251V897_HELAN</name>
<dbReference type="FunCoup" id="A0A251V897">
    <property type="interactions" value="278"/>
</dbReference>
<evidence type="ECO:0000313" key="5">
    <source>
        <dbReference type="Proteomes" id="UP000215914"/>
    </source>
</evidence>
<dbReference type="SUPFAM" id="SSF81383">
    <property type="entry name" value="F-box domain"/>
    <property type="match status" value="1"/>
</dbReference>
<evidence type="ECO:0000313" key="4">
    <source>
        <dbReference type="EMBL" id="OTG31830.1"/>
    </source>
</evidence>
<dbReference type="Gene3D" id="1.20.1280.50">
    <property type="match status" value="1"/>
</dbReference>
<dbReference type="OMA" id="SCFPNPN"/>
<keyword evidence="1" id="KW-0880">Kelch repeat</keyword>
<dbReference type="PROSITE" id="PS50181">
    <property type="entry name" value="FBOX"/>
    <property type="match status" value="1"/>
</dbReference>
<dbReference type="InterPro" id="IPR001810">
    <property type="entry name" value="F-box_dom"/>
</dbReference>
<dbReference type="SMART" id="SM00612">
    <property type="entry name" value="Kelch"/>
    <property type="match status" value="1"/>
</dbReference>
<dbReference type="InterPro" id="IPR006652">
    <property type="entry name" value="Kelch_1"/>
</dbReference>
<evidence type="ECO:0000256" key="2">
    <source>
        <dbReference type="ARBA" id="ARBA00022737"/>
    </source>
</evidence>
<dbReference type="EMBL" id="CM007892">
    <property type="protein sequence ID" value="OTG31830.1"/>
    <property type="molecule type" value="Genomic_DNA"/>
</dbReference>